<dbReference type="AlphaFoldDB" id="A0A8K0UMS6"/>
<dbReference type="Gene3D" id="1.20.1280.50">
    <property type="match status" value="1"/>
</dbReference>
<organism evidence="1 2">
    <name type="scientific">Cristinia sonorae</name>
    <dbReference type="NCBI Taxonomy" id="1940300"/>
    <lineage>
        <taxon>Eukaryota</taxon>
        <taxon>Fungi</taxon>
        <taxon>Dikarya</taxon>
        <taxon>Basidiomycota</taxon>
        <taxon>Agaricomycotina</taxon>
        <taxon>Agaricomycetes</taxon>
        <taxon>Agaricomycetidae</taxon>
        <taxon>Agaricales</taxon>
        <taxon>Pleurotineae</taxon>
        <taxon>Stephanosporaceae</taxon>
        <taxon>Cristinia</taxon>
    </lineage>
</organism>
<name>A0A8K0UMS6_9AGAR</name>
<proteinExistence type="predicted"/>
<evidence type="ECO:0008006" key="3">
    <source>
        <dbReference type="Google" id="ProtNLM"/>
    </source>
</evidence>
<protein>
    <recommendedName>
        <fullName evidence="3">F-box domain-containing protein</fullName>
    </recommendedName>
</protein>
<dbReference type="InterPro" id="IPR032675">
    <property type="entry name" value="LRR_dom_sf"/>
</dbReference>
<sequence length="616" mass="69810">MTHYVKKEPNDIDLTRTTARKNHTSLRNDLKAILQNDTASAVKELSVLWPDRVQTYETVLTRARPEALTLLHGEKKLLDDLENQFVSAITRAKRNLAVRLSKLTFANMVPEDILCQIFRWAMLQTPGAEAGRTILCIAHTCVYWRNVAVKTPSLWTSLDLSSLTRTQAKLFAANSKLRPLYIRFSSERRQVPWTQTAQTSKKLQYSERLQFIKGVLRRSAALKLRLNRKVPSSLLDSKAPCLVEVDIECRSKVRPHHTHVLPDLFGSDTDNVIRSLTLSGVFVPWTCFSRSKFLTQLHLDFSNRRTSSNRPCAFGLMDEKILDVFLSCRSLRRLSLICQDALQGIPEPPCDPIFLPNLQSLRVEMRSSDAAFILRSLATPKDMSCLQILCTEEGLGHTLLPVHPKCLPCITGLTRLTVESHRISGFFSHSFSRLGDTAHFSLSFPSQDQGYPVDLAFGIILDDYCPMPQLTQVTIHVTDAQTEFYEDFLAFLRYCPTLVEVSIVGDDPIFVQKLAIHLPDDILPRCPEFTSIKLDQMKIPLPVLLKLAKTFFKNSSLRVALVDQIVLPRSQQERRSLCRRVGSRMRSISVSPSTTSIISNSKPADILWDVYEISDE</sequence>
<gene>
    <name evidence="1" type="ORF">BXZ70DRAFT_176169</name>
</gene>
<accession>A0A8K0UMS6</accession>
<evidence type="ECO:0000313" key="2">
    <source>
        <dbReference type="Proteomes" id="UP000813824"/>
    </source>
</evidence>
<keyword evidence="2" id="KW-1185">Reference proteome</keyword>
<dbReference type="Gene3D" id="3.80.10.10">
    <property type="entry name" value="Ribonuclease Inhibitor"/>
    <property type="match status" value="1"/>
</dbReference>
<dbReference type="OrthoDB" id="2852593at2759"/>
<dbReference type="Proteomes" id="UP000813824">
    <property type="component" value="Unassembled WGS sequence"/>
</dbReference>
<comment type="caution">
    <text evidence="1">The sequence shown here is derived from an EMBL/GenBank/DDBJ whole genome shotgun (WGS) entry which is preliminary data.</text>
</comment>
<dbReference type="EMBL" id="JAEVFJ010000016">
    <property type="protein sequence ID" value="KAH8100218.1"/>
    <property type="molecule type" value="Genomic_DNA"/>
</dbReference>
<reference evidence="1" key="1">
    <citation type="journal article" date="2021" name="New Phytol.">
        <title>Evolutionary innovations through gain and loss of genes in the ectomycorrhizal Boletales.</title>
        <authorList>
            <person name="Wu G."/>
            <person name="Miyauchi S."/>
            <person name="Morin E."/>
            <person name="Kuo A."/>
            <person name="Drula E."/>
            <person name="Varga T."/>
            <person name="Kohler A."/>
            <person name="Feng B."/>
            <person name="Cao Y."/>
            <person name="Lipzen A."/>
            <person name="Daum C."/>
            <person name="Hundley H."/>
            <person name="Pangilinan J."/>
            <person name="Johnson J."/>
            <person name="Barry K."/>
            <person name="LaButti K."/>
            <person name="Ng V."/>
            <person name="Ahrendt S."/>
            <person name="Min B."/>
            <person name="Choi I.G."/>
            <person name="Park H."/>
            <person name="Plett J.M."/>
            <person name="Magnuson J."/>
            <person name="Spatafora J.W."/>
            <person name="Nagy L.G."/>
            <person name="Henrissat B."/>
            <person name="Grigoriev I.V."/>
            <person name="Yang Z.L."/>
            <person name="Xu J."/>
            <person name="Martin F.M."/>
        </authorList>
    </citation>
    <scope>NUCLEOTIDE SEQUENCE</scope>
    <source>
        <strain evidence="1">KKN 215</strain>
    </source>
</reference>
<evidence type="ECO:0000313" key="1">
    <source>
        <dbReference type="EMBL" id="KAH8100218.1"/>
    </source>
</evidence>
<dbReference type="SUPFAM" id="SSF52047">
    <property type="entry name" value="RNI-like"/>
    <property type="match status" value="1"/>
</dbReference>